<dbReference type="Gene3D" id="3.90.550.10">
    <property type="entry name" value="Spore Coat Polysaccharide Biosynthesis Protein SpsA, Chain A"/>
    <property type="match status" value="1"/>
</dbReference>
<dbReference type="PANTHER" id="PTHR43179">
    <property type="entry name" value="RHAMNOSYLTRANSFERASE WBBL"/>
    <property type="match status" value="1"/>
</dbReference>
<organism evidence="2 3">
    <name type="scientific">Methylobacterium crusticola</name>
    <dbReference type="NCBI Taxonomy" id="1697972"/>
    <lineage>
        <taxon>Bacteria</taxon>
        <taxon>Pseudomonadati</taxon>
        <taxon>Pseudomonadota</taxon>
        <taxon>Alphaproteobacteria</taxon>
        <taxon>Hyphomicrobiales</taxon>
        <taxon>Methylobacteriaceae</taxon>
        <taxon>Methylobacterium</taxon>
    </lineage>
</organism>
<dbReference type="InterPro" id="IPR029044">
    <property type="entry name" value="Nucleotide-diphossugar_trans"/>
</dbReference>
<keyword evidence="3" id="KW-1185">Reference proteome</keyword>
<comment type="caution">
    <text evidence="2">The sequence shown here is derived from an EMBL/GenBank/DDBJ whole genome shotgun (WGS) entry which is preliminary data.</text>
</comment>
<dbReference type="PANTHER" id="PTHR43179:SF7">
    <property type="entry name" value="RHAMNOSYLTRANSFERASE WBBL"/>
    <property type="match status" value="1"/>
</dbReference>
<dbReference type="InterPro" id="IPR001173">
    <property type="entry name" value="Glyco_trans_2-like"/>
</dbReference>
<dbReference type="Proteomes" id="UP001055167">
    <property type="component" value="Unassembled WGS sequence"/>
</dbReference>
<dbReference type="Pfam" id="PF00535">
    <property type="entry name" value="Glycos_transf_2"/>
    <property type="match status" value="1"/>
</dbReference>
<reference evidence="2" key="1">
    <citation type="journal article" date="2021" name="Front. Microbiol.">
        <title>Comprehensive Comparative Genomics and Phenotyping of Methylobacterium Species.</title>
        <authorList>
            <person name="Alessa O."/>
            <person name="Ogura Y."/>
            <person name="Fujitani Y."/>
            <person name="Takami H."/>
            <person name="Hayashi T."/>
            <person name="Sahin N."/>
            <person name="Tani A."/>
        </authorList>
    </citation>
    <scope>NUCLEOTIDE SEQUENCE</scope>
    <source>
        <strain evidence="2">KCTC 52305</strain>
    </source>
</reference>
<sequence length="1049" mass="118895">MQPRGCMEKAIAQACLELTDMQSCGGSNMKIAKIGIGRTKSVYGIKVKRSDYNKYLKSDFREKPHPLFDPQWYASMYLGNSHQIDPFKHYSMHSKTAEFDPNPLFDSKFYSRNNPDSLVYKHGILAHYIDIGSLNGAKANILFDPKYYKDRYKDVNFEYFDSLKHYIEYGSAERRSTHAVFDAAWYCERYRDVAKTGMDPLVHYLQHGIYEWRNPHPLIDLRYLASQLTITDLNPRNVLEMYLYNPEYFSLDPHFAFVTEYFLASTRGVDRSQHALIHYLSISSSYGIPNEVFDSNWYLNTYPDIMKHNINPLVHYVTKGYVENRNPSDAFDTAWYLQTNDDVNNSQLDPVSHYVKYGKIEGRQPRPPNSEFYSSGDQVKLLTDVMSKLRLERFLQSDLSINFPKNDDPSVSIVLVLFNKAHLTLDCLRSIEQNIDQDMCAYEVIIYDNCSGDATHDVLRRVHNAKIIKGTENIGFLRAVNAASSFATGEYILLLNNDTYVLPQSVEIAHALIESCADVGAVGGKLILPSGVVQEAGSIIWSDGSCLGYMRNCQIDYFEANFQREVDYCSGAFLMLRKSIFLSVGGLDEAYYPAYYEETDLCVKIKKEGFKIVYEPSIEILHYEFGSTENLPSVLKLQEEHRQIFSEQHQDVLASKYPPNTENILRARFGNPNRLNILFIDDKVPHPSLGSGFPRAQTILNELAKLNVNITLLPTDDDVQSWRSVRHTLDARIEVAFGYKGSQFAEFLKSRHGTFDGIVVSRPHNMQRLNELISQGKLELNMPIFYDAEALFSLREIGRRTLLGSEMRNEEKQALIEEEIAIARNATGVICVTDQEGKLFRDSGKQVFKIGHVLDARPGAASFSARADFLFVGGFDNEETPNTDSIIWFLDDIFPIILEKIADCRLILVGNNKSASITSRLNSSVVSLGRVDKIEEIYNRSRVFIAPTRFAAGIPHKVHEAVAAGVPTVVTSLLAHQLCWDGNNQTVVGNNAEDFASACIELYTNERLWHNVRSNGLAAINVDCSYSHVRQALKTIVSECSSIAIQDGN</sequence>
<proteinExistence type="predicted"/>
<dbReference type="Pfam" id="PF13692">
    <property type="entry name" value="Glyco_trans_1_4"/>
    <property type="match status" value="1"/>
</dbReference>
<protein>
    <recommendedName>
        <fullName evidence="1">Glycosyltransferase 2-like domain-containing protein</fullName>
    </recommendedName>
</protein>
<feature type="domain" description="Glycosyltransferase 2-like" evidence="1">
    <location>
        <begin position="412"/>
        <end position="524"/>
    </location>
</feature>
<dbReference type="EMBL" id="BPQH01000011">
    <property type="protein sequence ID" value="GJD51047.1"/>
    <property type="molecule type" value="Genomic_DNA"/>
</dbReference>
<evidence type="ECO:0000313" key="2">
    <source>
        <dbReference type="EMBL" id="GJD51047.1"/>
    </source>
</evidence>
<reference evidence="2" key="2">
    <citation type="submission" date="2021-08" db="EMBL/GenBank/DDBJ databases">
        <authorList>
            <person name="Tani A."/>
            <person name="Ola A."/>
            <person name="Ogura Y."/>
            <person name="Katsura K."/>
            <person name="Hayashi T."/>
        </authorList>
    </citation>
    <scope>NUCLEOTIDE SEQUENCE</scope>
    <source>
        <strain evidence="2">KCTC 52305</strain>
    </source>
</reference>
<accession>A0ABQ4R0S2</accession>
<gene>
    <name evidence="2" type="ORF">OPKNFCMD_3798</name>
</gene>
<evidence type="ECO:0000313" key="3">
    <source>
        <dbReference type="Proteomes" id="UP001055167"/>
    </source>
</evidence>
<name>A0ABQ4R0S2_9HYPH</name>
<dbReference type="SUPFAM" id="SSF53448">
    <property type="entry name" value="Nucleotide-diphospho-sugar transferases"/>
    <property type="match status" value="1"/>
</dbReference>
<dbReference type="Gene3D" id="3.40.50.2000">
    <property type="entry name" value="Glycogen Phosphorylase B"/>
    <property type="match status" value="1"/>
</dbReference>
<dbReference type="SUPFAM" id="SSF53756">
    <property type="entry name" value="UDP-Glycosyltransferase/glycogen phosphorylase"/>
    <property type="match status" value="1"/>
</dbReference>
<dbReference type="CDD" id="cd04186">
    <property type="entry name" value="GT_2_like_c"/>
    <property type="match status" value="1"/>
</dbReference>
<evidence type="ECO:0000259" key="1">
    <source>
        <dbReference type="Pfam" id="PF00535"/>
    </source>
</evidence>